<feature type="transmembrane region" description="Helical" evidence="5">
    <location>
        <begin position="99"/>
        <end position="117"/>
    </location>
</feature>
<keyword evidence="8" id="KW-1185">Reference proteome</keyword>
<dbReference type="Proteomes" id="UP001501710">
    <property type="component" value="Unassembled WGS sequence"/>
</dbReference>
<evidence type="ECO:0000256" key="4">
    <source>
        <dbReference type="ARBA" id="ARBA00023136"/>
    </source>
</evidence>
<organism evidence="7 8">
    <name type="scientific">Actinomadura meridiana</name>
    <dbReference type="NCBI Taxonomy" id="559626"/>
    <lineage>
        <taxon>Bacteria</taxon>
        <taxon>Bacillati</taxon>
        <taxon>Actinomycetota</taxon>
        <taxon>Actinomycetes</taxon>
        <taxon>Streptosporangiales</taxon>
        <taxon>Thermomonosporaceae</taxon>
        <taxon>Actinomadura</taxon>
    </lineage>
</organism>
<evidence type="ECO:0000313" key="7">
    <source>
        <dbReference type="EMBL" id="GAA4235193.1"/>
    </source>
</evidence>
<dbReference type="EMBL" id="BAABAS010000012">
    <property type="protein sequence ID" value="GAA4235193.1"/>
    <property type="molecule type" value="Genomic_DNA"/>
</dbReference>
<feature type="transmembrane region" description="Helical" evidence="5">
    <location>
        <begin position="71"/>
        <end position="93"/>
    </location>
</feature>
<feature type="transmembrane region" description="Helical" evidence="5">
    <location>
        <begin position="221"/>
        <end position="237"/>
    </location>
</feature>
<dbReference type="GO" id="GO:0016874">
    <property type="term" value="F:ligase activity"/>
    <property type="evidence" value="ECO:0007669"/>
    <property type="project" value="UniProtKB-KW"/>
</dbReference>
<dbReference type="RefSeq" id="WP_344899147.1">
    <property type="nucleotide sequence ID" value="NZ_BAABAS010000012.1"/>
</dbReference>
<evidence type="ECO:0000256" key="3">
    <source>
        <dbReference type="ARBA" id="ARBA00022989"/>
    </source>
</evidence>
<dbReference type="Pfam" id="PF04932">
    <property type="entry name" value="Wzy_C"/>
    <property type="match status" value="1"/>
</dbReference>
<feature type="transmembrane region" description="Helical" evidence="5">
    <location>
        <begin position="348"/>
        <end position="372"/>
    </location>
</feature>
<accession>A0ABP8C7P8</accession>
<feature type="transmembrane region" description="Helical" evidence="5">
    <location>
        <begin position="164"/>
        <end position="189"/>
    </location>
</feature>
<protein>
    <submittedName>
        <fullName evidence="7">O-antigen ligase family protein</fullName>
    </submittedName>
</protein>
<comment type="caution">
    <text evidence="7">The sequence shown here is derived from an EMBL/GenBank/DDBJ whole genome shotgun (WGS) entry which is preliminary data.</text>
</comment>
<dbReference type="PANTHER" id="PTHR37422:SF13">
    <property type="entry name" value="LIPOPOLYSACCHARIDE BIOSYNTHESIS PROTEIN PA4999-RELATED"/>
    <property type="match status" value="1"/>
</dbReference>
<feature type="transmembrane region" description="Helical" evidence="5">
    <location>
        <begin position="196"/>
        <end position="215"/>
    </location>
</feature>
<feature type="transmembrane region" description="Helical" evidence="5">
    <location>
        <begin position="46"/>
        <end position="64"/>
    </location>
</feature>
<keyword evidence="2 5" id="KW-0812">Transmembrane</keyword>
<comment type="subcellular location">
    <subcellularLocation>
        <location evidence="1">Membrane</location>
        <topology evidence="1">Multi-pass membrane protein</topology>
    </subcellularLocation>
</comment>
<evidence type="ECO:0000256" key="5">
    <source>
        <dbReference type="SAM" id="Phobius"/>
    </source>
</evidence>
<keyword evidence="3 5" id="KW-1133">Transmembrane helix</keyword>
<gene>
    <name evidence="7" type="ORF">GCM10022254_41920</name>
</gene>
<dbReference type="PANTHER" id="PTHR37422">
    <property type="entry name" value="TEICHURONIC ACID BIOSYNTHESIS PROTEIN TUAE"/>
    <property type="match status" value="1"/>
</dbReference>
<feature type="transmembrane region" description="Helical" evidence="5">
    <location>
        <begin position="408"/>
        <end position="425"/>
    </location>
</feature>
<reference evidence="8" key="1">
    <citation type="journal article" date="2019" name="Int. J. Syst. Evol. Microbiol.">
        <title>The Global Catalogue of Microorganisms (GCM) 10K type strain sequencing project: providing services to taxonomists for standard genome sequencing and annotation.</title>
        <authorList>
            <consortium name="The Broad Institute Genomics Platform"/>
            <consortium name="The Broad Institute Genome Sequencing Center for Infectious Disease"/>
            <person name="Wu L."/>
            <person name="Ma J."/>
        </authorList>
    </citation>
    <scope>NUCLEOTIDE SEQUENCE [LARGE SCALE GENOMIC DNA]</scope>
    <source>
        <strain evidence="8">JCM 17440</strain>
    </source>
</reference>
<feature type="domain" description="O-antigen ligase-related" evidence="6">
    <location>
        <begin position="207"/>
        <end position="363"/>
    </location>
</feature>
<sequence length="457" mass="47358">MTAFAVPLTWRPAGFRPSWLVAAAVACVGIPPGSQAFGPGVQVTAGDVANVVLVLAAGFLLVTGRVAMPRAALPTFGPLVAALGISTVCSTDIESSLPGFVRDLQVFVLVPLAVVLLVRDRRDLTIVCGSVLGLGLAEALFGIWQTSTGNGASMDGRNIRAVGTFGSLDVMAMSVVAGFAFLVLAAFALSTSGRGVVAVVSALVGLGVLGVALTAALSRGTWLALGAAAVLALVIFDRWTAAKVLACGAALLLVALAVTGGGSQVVLDRTRSLAGSVSEPDRSVNDRYDLWSAATRIWEDHPGTGVGVRNFPAYRDAYAGIELSSGSETQDDANGYVRQPLLSPHSEYLLFLSEQGVVGFVGLVALFGALVAGLWRRRRVRDPLWLACVALLTFLLVNFLYADLGGPTCALVAIVVGVVAARAFGTMRPAETARETARAVGTKRAFGTMRSFRTGRG</sequence>
<feature type="transmembrane region" description="Helical" evidence="5">
    <location>
        <begin position="384"/>
        <end position="402"/>
    </location>
</feature>
<dbReference type="InterPro" id="IPR007016">
    <property type="entry name" value="O-antigen_ligase-rel_domated"/>
</dbReference>
<name>A0ABP8C7P8_9ACTN</name>
<evidence type="ECO:0000259" key="6">
    <source>
        <dbReference type="Pfam" id="PF04932"/>
    </source>
</evidence>
<keyword evidence="4 5" id="KW-0472">Membrane</keyword>
<proteinExistence type="predicted"/>
<feature type="transmembrane region" description="Helical" evidence="5">
    <location>
        <begin position="124"/>
        <end position="144"/>
    </location>
</feature>
<evidence type="ECO:0000313" key="8">
    <source>
        <dbReference type="Proteomes" id="UP001501710"/>
    </source>
</evidence>
<feature type="transmembrane region" description="Helical" evidence="5">
    <location>
        <begin position="244"/>
        <end position="267"/>
    </location>
</feature>
<evidence type="ECO:0000256" key="2">
    <source>
        <dbReference type="ARBA" id="ARBA00022692"/>
    </source>
</evidence>
<evidence type="ECO:0000256" key="1">
    <source>
        <dbReference type="ARBA" id="ARBA00004141"/>
    </source>
</evidence>
<dbReference type="InterPro" id="IPR051533">
    <property type="entry name" value="WaaL-like"/>
</dbReference>
<keyword evidence="7" id="KW-0436">Ligase</keyword>